<sequence>MKEKDVDLPFSSYLQFHKPSKKISKPIDQTELKVITKSKWKKPDNTAINSSHPPLEPIILDYKGSSITASPFKLPSDRSDCKQIIEQVNYTNQCLKVIGEQLDKIETKIDEGETNCIPSSSKIIEKPLILLPEKRSQIRLNPDKNIQKIEDMLQKLIVKSEPVKTQVAVLTQADEDSSQPSSTDDEISNLQAQFTSQPGNPGNIKRLVYPTTNPTSLTKNWYSRSTPPDLQFEENNLANQFSVSSSKLYEWNIDGLSEHQILEKLNHMSMAANSYLSNTDLDQAQIVDLLTSGFTGMLKAWWDKYLTSINRQEIKHAIQTDNRNAHFRS</sequence>
<gene>
    <name evidence="1" type="ORF">RHMOL_Rhmol09G0087800</name>
</gene>
<organism evidence="1 2">
    <name type="scientific">Rhododendron molle</name>
    <name type="common">Chinese azalea</name>
    <name type="synonym">Azalea mollis</name>
    <dbReference type="NCBI Taxonomy" id="49168"/>
    <lineage>
        <taxon>Eukaryota</taxon>
        <taxon>Viridiplantae</taxon>
        <taxon>Streptophyta</taxon>
        <taxon>Embryophyta</taxon>
        <taxon>Tracheophyta</taxon>
        <taxon>Spermatophyta</taxon>
        <taxon>Magnoliopsida</taxon>
        <taxon>eudicotyledons</taxon>
        <taxon>Gunneridae</taxon>
        <taxon>Pentapetalae</taxon>
        <taxon>asterids</taxon>
        <taxon>Ericales</taxon>
        <taxon>Ericaceae</taxon>
        <taxon>Ericoideae</taxon>
        <taxon>Rhodoreae</taxon>
        <taxon>Rhododendron</taxon>
    </lineage>
</organism>
<reference evidence="1" key="1">
    <citation type="submission" date="2022-02" db="EMBL/GenBank/DDBJ databases">
        <title>Plant Genome Project.</title>
        <authorList>
            <person name="Zhang R.-G."/>
        </authorList>
    </citation>
    <scope>NUCLEOTIDE SEQUENCE</scope>
    <source>
        <strain evidence="1">AT1</strain>
    </source>
</reference>
<name>A0ACC0MBM3_RHOML</name>
<keyword evidence="2" id="KW-1185">Reference proteome</keyword>
<evidence type="ECO:0000313" key="2">
    <source>
        <dbReference type="Proteomes" id="UP001062846"/>
    </source>
</evidence>
<comment type="caution">
    <text evidence="1">The sequence shown here is derived from an EMBL/GenBank/DDBJ whole genome shotgun (WGS) entry which is preliminary data.</text>
</comment>
<dbReference type="Proteomes" id="UP001062846">
    <property type="component" value="Chromosome 9"/>
</dbReference>
<dbReference type="EMBL" id="CM046396">
    <property type="protein sequence ID" value="KAI8538245.1"/>
    <property type="molecule type" value="Genomic_DNA"/>
</dbReference>
<protein>
    <submittedName>
        <fullName evidence="1">Uncharacterized protein</fullName>
    </submittedName>
</protein>
<accession>A0ACC0MBM3</accession>
<evidence type="ECO:0000313" key="1">
    <source>
        <dbReference type="EMBL" id="KAI8538245.1"/>
    </source>
</evidence>
<proteinExistence type="predicted"/>